<dbReference type="InterPro" id="IPR016925">
    <property type="entry name" value="UCP029570"/>
</dbReference>
<comment type="caution">
    <text evidence="3">The sequence shown here is derived from an EMBL/GenBank/DDBJ whole genome shotgun (WGS) entry which is preliminary data.</text>
</comment>
<gene>
    <name evidence="3" type="ORF">C7H09_15610</name>
</gene>
<accession>A0A2T1K5V5</accession>
<dbReference type="PIRSF" id="PIRSF029570">
    <property type="entry name" value="UCP029570"/>
    <property type="match status" value="1"/>
</dbReference>
<dbReference type="GO" id="GO:0005975">
    <property type="term" value="P:carbohydrate metabolic process"/>
    <property type="evidence" value="ECO:0007669"/>
    <property type="project" value="InterPro"/>
</dbReference>
<evidence type="ECO:0000259" key="2">
    <source>
        <dbReference type="Pfam" id="PF03537"/>
    </source>
</evidence>
<dbReference type="SUPFAM" id="SSF88713">
    <property type="entry name" value="Glycoside hydrolase/deacetylase"/>
    <property type="match status" value="1"/>
</dbReference>
<reference evidence="3 4" key="1">
    <citation type="submission" date="2018-03" db="EMBL/GenBank/DDBJ databases">
        <title>Marinobacter brunus sp. nov., a marine bacterium of Gamma-proteobacteria isolated from the surface seawater of the South China Sea.</title>
        <authorList>
            <person name="Cheng H."/>
            <person name="Wu Y.-H."/>
            <person name="Xamxidin M."/>
            <person name="Xu X.-W."/>
        </authorList>
    </citation>
    <scope>NUCLEOTIDE SEQUENCE [LARGE SCALE GENOMIC DNA]</scope>
    <source>
        <strain evidence="3 4">NH169-3</strain>
    </source>
</reference>
<feature type="chain" id="PRO_5015569113" evidence="1">
    <location>
        <begin position="21"/>
        <end position="916"/>
    </location>
</feature>
<evidence type="ECO:0000256" key="1">
    <source>
        <dbReference type="SAM" id="SignalP"/>
    </source>
</evidence>
<protein>
    <submittedName>
        <fullName evidence="3">Polysaccharide biosynthesis protein</fullName>
    </submittedName>
</protein>
<sequence length="916" mass="101902">MRVIRFLLLLCLCCCLPVFAGTPKNVGFYYGHEAPIGTLFAYDWLVLQADQVSDARIDLLNRGGTRPLAYVAVDEIHRSHPLASRVESAWEIGRNTAWNSVVLDIRLPAVRSFLLEQRVAPAMARGFSGVFLDTLDSHLLTTTGQQKAADFATAQAELIKDIRDRYPDALIIINRGFHLPEQAHERVDALAFESWFEGYEPAANKYRPVPTEHREWLQLQLAHWRATHPDKPLIAIDYTAAAEPAVGVANRLREAGFIPVVSNSNLDRLGPTQPEVVRRQVLVLHDLPREQADQSQAHSRLGIFLEYLGLIPVYRSALEPALQEPVSDRYQGVVVWWEAGVSGNRLCQWLGREVKGRVPLVLMGLVPGSPACQRLVSDQRLRIPQAPVEVQTNQASVGTFEGSRMPNRVPLAMPSLSSALNPWVTLVDSKGAGYSPVFTGPQGGVALGPFLFEPGPDNTAYWLFDPVSFLVEALQPGLHPGVDTTTESGRRVMTAHIDGDGFVSRARRPGAPQAAEVVLEDILKEYRLPHTVSVIEAEISPGGLFPAESKEAMATARKIFRQPLVEVASHTFSHPFFWRIMEGEAAPDEEDTDYGFSMDVPGYLPELEREIPGSVDFIQALAPEQKDLKVFLWSGDARPGRQALKMTRELGLFNVNGGNTQPLSYSSMLAAVWPDGRLVEDEFQVHAPVLNENVYTNLWTGPFYGYRNVRESFDLLNKPYRLKPSGIYYHFYSGVYPESVKALHEVYQHVLSEPNTPLYLSEYAARVQSRYYSTLTLSADRVYRWRGVHHPGTVTVPEGYFPDLERSQGVAGFIRDGSKTYIHLAGSSAALVLAKDPPEGPFLESANGPLTAWSRQRQEGGPWRIELSTAGHVPLELQFAPGFACRVASGHQAKQADRRWFRFSASQVSGLVMECR</sequence>
<evidence type="ECO:0000313" key="4">
    <source>
        <dbReference type="Proteomes" id="UP000239866"/>
    </source>
</evidence>
<proteinExistence type="predicted"/>
<organism evidence="3 4">
    <name type="scientific">Marinobacter fuscus</name>
    <dbReference type="NCBI Taxonomy" id="2109942"/>
    <lineage>
        <taxon>Bacteria</taxon>
        <taxon>Pseudomonadati</taxon>
        <taxon>Pseudomonadota</taxon>
        <taxon>Gammaproteobacteria</taxon>
        <taxon>Pseudomonadales</taxon>
        <taxon>Marinobacteraceae</taxon>
        <taxon>Marinobacter</taxon>
    </lineage>
</organism>
<dbReference type="PANTHER" id="PTHR35882:SF2">
    <property type="entry name" value="PELA"/>
    <property type="match status" value="1"/>
</dbReference>
<feature type="signal peptide" evidence="1">
    <location>
        <begin position="1"/>
        <end position="20"/>
    </location>
</feature>
<evidence type="ECO:0000313" key="3">
    <source>
        <dbReference type="EMBL" id="PSF05455.1"/>
    </source>
</evidence>
<dbReference type="EMBL" id="PXNP01000103">
    <property type="protein sequence ID" value="PSF05455.1"/>
    <property type="molecule type" value="Genomic_DNA"/>
</dbReference>
<dbReference type="InterPro" id="IPR011330">
    <property type="entry name" value="Glyco_hydro/deAcase_b/a-brl"/>
</dbReference>
<feature type="domain" description="Glycoside-hydrolase family GH114 TIM-barrel" evidence="2">
    <location>
        <begin position="51"/>
        <end position="267"/>
    </location>
</feature>
<dbReference type="InterPro" id="IPR017853">
    <property type="entry name" value="GH"/>
</dbReference>
<keyword evidence="1" id="KW-0732">Signal</keyword>
<keyword evidence="4" id="KW-1185">Reference proteome</keyword>
<dbReference type="Gene3D" id="3.20.20.70">
    <property type="entry name" value="Aldolase class I"/>
    <property type="match status" value="1"/>
</dbReference>
<dbReference type="Pfam" id="PF03537">
    <property type="entry name" value="Glyco_hydro_114"/>
    <property type="match status" value="1"/>
</dbReference>
<dbReference type="InterPro" id="IPR013785">
    <property type="entry name" value="Aldolase_TIM"/>
</dbReference>
<dbReference type="InterPro" id="IPR004352">
    <property type="entry name" value="GH114_TIM-barrel"/>
</dbReference>
<dbReference type="Proteomes" id="UP000239866">
    <property type="component" value="Unassembled WGS sequence"/>
</dbReference>
<dbReference type="PANTHER" id="PTHR35882">
    <property type="entry name" value="PELA"/>
    <property type="match status" value="1"/>
</dbReference>
<name>A0A2T1K5V5_9GAMM</name>
<dbReference type="CDD" id="cd10922">
    <property type="entry name" value="CE4_PelA_like_C"/>
    <property type="match status" value="1"/>
</dbReference>
<dbReference type="SUPFAM" id="SSF51445">
    <property type="entry name" value="(Trans)glycosidases"/>
    <property type="match status" value="1"/>
</dbReference>
<dbReference type="AlphaFoldDB" id="A0A2T1K5V5"/>
<dbReference type="OrthoDB" id="7292394at2"/>